<keyword evidence="2" id="KW-1185">Reference proteome</keyword>
<organism evidence="1 2">
    <name type="scientific">Denitratimonas tolerans</name>
    <dbReference type="NCBI Taxonomy" id="1338420"/>
    <lineage>
        <taxon>Bacteria</taxon>
        <taxon>Pseudomonadati</taxon>
        <taxon>Pseudomonadota</taxon>
        <taxon>Gammaproteobacteria</taxon>
        <taxon>Lysobacterales</taxon>
        <taxon>Lysobacteraceae</taxon>
        <taxon>Denitratimonas</taxon>
    </lineage>
</organism>
<sequence>MKKNSLTTAIIAGVAGVAGLVGVAGAVNLNPDGLGQVLLYPYYTVNGGNSTHIAVVNTTDRVKAVKVRFLESVNSAEVLDFNLYLSPYDVWGAEIQADGTSGASLHINDTSCTVPKISNGTPFVDYEFAYNTPDALAALGLARTRQGHVEIIEMGNVTGALAAAATHTSAGTPANCNALVNAWDGGAWFADSNANIETPNGGLFGSAVIVSGEWGRTLSYNADAIDGFFTVPGANLHFNPGDVNPTLAYADNGGVATARVFSNGALYQVDYAAGAVDAVSAVLTSRYIYNEFFISPALAASSEWVVTFPTKRQHIHTASASYMMPFTAPLGNRGSCHAYDIRYWDREERTTTTRLIPSPPPPVSGFGLCFEANVVAFGQELGASTPTNILAATPALGAMGLTPFAFNEGWARIEFDDPNVAGFQYWLPAPLGADQALIGQPVSGFWASELVNTDVGEGVRINYGVVHKHRHSRDCRVAPVGATSGSISSAALACPSL</sequence>
<protein>
    <submittedName>
        <fullName evidence="1">Uncharacterized protein</fullName>
    </submittedName>
</protein>
<name>A0AAW9QTS1_9GAMM</name>
<gene>
    <name evidence="1" type="ORF">WB794_00145</name>
</gene>
<evidence type="ECO:0000313" key="2">
    <source>
        <dbReference type="Proteomes" id="UP001364472"/>
    </source>
</evidence>
<evidence type="ECO:0000313" key="1">
    <source>
        <dbReference type="EMBL" id="MEJ1248093.1"/>
    </source>
</evidence>
<comment type="caution">
    <text evidence="1">The sequence shown here is derived from an EMBL/GenBank/DDBJ whole genome shotgun (WGS) entry which is preliminary data.</text>
</comment>
<dbReference type="EMBL" id="JBBDHC010000001">
    <property type="protein sequence ID" value="MEJ1248093.1"/>
    <property type="molecule type" value="Genomic_DNA"/>
</dbReference>
<dbReference type="Proteomes" id="UP001364472">
    <property type="component" value="Unassembled WGS sequence"/>
</dbReference>
<dbReference type="RefSeq" id="WP_337333815.1">
    <property type="nucleotide sequence ID" value="NZ_JBBDHC010000001.1"/>
</dbReference>
<dbReference type="AlphaFoldDB" id="A0AAW9QTS1"/>
<proteinExistence type="predicted"/>
<reference evidence="1 2" key="1">
    <citation type="journal article" date="2016" name="Antonie Van Leeuwenhoek">
        <title>Denitratimonas tolerans gen. nov., sp. nov., a denitrifying bacterium isolated from a bioreactor for tannery wastewater treatment.</title>
        <authorList>
            <person name="Han S.I."/>
            <person name="Kim J.O."/>
            <person name="Lee Y.R."/>
            <person name="Ekpeghere K.I."/>
            <person name="Koh S.C."/>
            <person name="Whang K.S."/>
        </authorList>
    </citation>
    <scope>NUCLEOTIDE SEQUENCE [LARGE SCALE GENOMIC DNA]</scope>
    <source>
        <strain evidence="1 2">KACC 17565</strain>
    </source>
</reference>
<accession>A0AAW9QTS1</accession>